<sequence>MAVSSVALYCFCPDAVDAGGVPKNKNPSLWALSSLSPHNHASIYPQQVAATRTRFDEYLQQIHQDVNGESLHAFCGSNNFDSAFIKTAEQRYSNITSGTGRIFVAANLYNSERVLANMAAQLLVLADIMGSDRVFVSIYENGSTDKTKDILLEFRNTLGILAIPHEIMTDSKPRKTSGHRIEYMAELRNRALDPLYRQALRYNRVVFLNDIFFCLPDIFELLHQSRAHSAHLTCAEDFEIQHGALAFYDTWVSRDILGHAFKSRYQEIAQDGNALVSQLYNRPFQVQCCWNGLAVIDARVFEGPAAIRFRRSAPKECSASECSLLCNDLWAAGYKRAVVVPRIKVSYDIATRDQLRQPVYFPHDAPFSDQNHPPKIEFKPGPKAVYCHPLNSPGSRTPDGPASFVALESETQDESI</sequence>
<comment type="caution">
    <text evidence="1">The sequence shown here is derived from an EMBL/GenBank/DDBJ whole genome shotgun (WGS) entry which is preliminary data.</text>
</comment>
<protein>
    <submittedName>
        <fullName evidence="1">Uncharacterized protein</fullName>
    </submittedName>
</protein>
<gene>
    <name evidence="1" type="ORF">LPJ66_010788</name>
</gene>
<reference evidence="1" key="1">
    <citation type="submission" date="2022-07" db="EMBL/GenBank/DDBJ databases">
        <title>Phylogenomic reconstructions and comparative analyses of Kickxellomycotina fungi.</title>
        <authorList>
            <person name="Reynolds N.K."/>
            <person name="Stajich J.E."/>
            <person name="Barry K."/>
            <person name="Grigoriev I.V."/>
            <person name="Crous P."/>
            <person name="Smith M.E."/>
        </authorList>
    </citation>
    <scope>NUCLEOTIDE SEQUENCE</scope>
    <source>
        <strain evidence="1">Benny 63K</strain>
    </source>
</reference>
<dbReference type="Proteomes" id="UP001150581">
    <property type="component" value="Unassembled WGS sequence"/>
</dbReference>
<proteinExistence type="predicted"/>
<accession>A0ACC1I100</accession>
<organism evidence="1 2">
    <name type="scientific">Kickxella alabastrina</name>
    <dbReference type="NCBI Taxonomy" id="61397"/>
    <lineage>
        <taxon>Eukaryota</taxon>
        <taxon>Fungi</taxon>
        <taxon>Fungi incertae sedis</taxon>
        <taxon>Zoopagomycota</taxon>
        <taxon>Kickxellomycotina</taxon>
        <taxon>Kickxellomycetes</taxon>
        <taxon>Kickxellales</taxon>
        <taxon>Kickxellaceae</taxon>
        <taxon>Kickxella</taxon>
    </lineage>
</organism>
<dbReference type="EMBL" id="JANBPG010002966">
    <property type="protein sequence ID" value="KAJ1884071.1"/>
    <property type="molecule type" value="Genomic_DNA"/>
</dbReference>
<evidence type="ECO:0000313" key="2">
    <source>
        <dbReference type="Proteomes" id="UP001150581"/>
    </source>
</evidence>
<evidence type="ECO:0000313" key="1">
    <source>
        <dbReference type="EMBL" id="KAJ1884071.1"/>
    </source>
</evidence>
<name>A0ACC1I100_9FUNG</name>
<keyword evidence="2" id="KW-1185">Reference proteome</keyword>